<dbReference type="InterPro" id="IPR027417">
    <property type="entry name" value="P-loop_NTPase"/>
</dbReference>
<evidence type="ECO:0000256" key="5">
    <source>
        <dbReference type="ARBA" id="ARBA00022741"/>
    </source>
</evidence>
<feature type="domain" description="ABC transporter" evidence="9">
    <location>
        <begin position="3"/>
        <end position="243"/>
    </location>
</feature>
<dbReference type="GO" id="GO:0042626">
    <property type="term" value="F:ATPase-coupled transmembrane transporter activity"/>
    <property type="evidence" value="ECO:0007669"/>
    <property type="project" value="TreeGrafter"/>
</dbReference>
<dbReference type="PROSITE" id="PS50893">
    <property type="entry name" value="ABC_TRANSPORTER_2"/>
    <property type="match status" value="1"/>
</dbReference>
<evidence type="ECO:0000313" key="10">
    <source>
        <dbReference type="EMBL" id="QIZ10928.1"/>
    </source>
</evidence>
<comment type="similarity">
    <text evidence="2">Belongs to the ABC transporter superfamily.</text>
</comment>
<evidence type="ECO:0000256" key="2">
    <source>
        <dbReference type="ARBA" id="ARBA00005417"/>
    </source>
</evidence>
<gene>
    <name evidence="10" type="ORF">HFZ78_12935</name>
</gene>
<keyword evidence="7" id="KW-1278">Translocase</keyword>
<comment type="subcellular location">
    <subcellularLocation>
        <location evidence="1">Cell membrane</location>
        <topology evidence="1">Peripheral membrane protein</topology>
    </subcellularLocation>
</comment>
<evidence type="ECO:0000259" key="9">
    <source>
        <dbReference type="PROSITE" id="PS50893"/>
    </source>
</evidence>
<keyword evidence="4" id="KW-1003">Cell membrane</keyword>
<dbReference type="Proteomes" id="UP000501868">
    <property type="component" value="Chromosome"/>
</dbReference>
<dbReference type="InterPro" id="IPR003439">
    <property type="entry name" value="ABC_transporter-like_ATP-bd"/>
</dbReference>
<evidence type="ECO:0000256" key="8">
    <source>
        <dbReference type="ARBA" id="ARBA00023136"/>
    </source>
</evidence>
<dbReference type="Pfam" id="PF00005">
    <property type="entry name" value="ABC_tran"/>
    <property type="match status" value="1"/>
</dbReference>
<dbReference type="PANTHER" id="PTHR43553:SF3">
    <property type="entry name" value="ABC TRANSPORTER ATP-BINDING PROTEIN MODF"/>
    <property type="match status" value="1"/>
</dbReference>
<keyword evidence="6 10" id="KW-0067">ATP-binding</keyword>
<reference evidence="10 11" key="2">
    <citation type="submission" date="2020-04" db="EMBL/GenBank/DDBJ databases">
        <authorList>
            <person name="Fomenkov A."/>
            <person name="Anton B.P."/>
            <person name="Roberts R.J."/>
        </authorList>
    </citation>
    <scope>NUCLEOTIDE SEQUENCE [LARGE SCALE GENOMIC DNA]</scope>
    <source>
        <strain evidence="10 11">S2</strain>
    </source>
</reference>
<keyword evidence="3" id="KW-0813">Transport</keyword>
<proteinExistence type="inferred from homology"/>
<evidence type="ECO:0000256" key="6">
    <source>
        <dbReference type="ARBA" id="ARBA00022840"/>
    </source>
</evidence>
<keyword evidence="8" id="KW-0472">Membrane</keyword>
<dbReference type="InterPro" id="IPR003593">
    <property type="entry name" value="AAA+_ATPase"/>
</dbReference>
<evidence type="ECO:0000256" key="1">
    <source>
        <dbReference type="ARBA" id="ARBA00004202"/>
    </source>
</evidence>
<dbReference type="CDD" id="cd03225">
    <property type="entry name" value="ABC_cobalt_CbiO_domain1"/>
    <property type="match status" value="1"/>
</dbReference>
<evidence type="ECO:0000256" key="3">
    <source>
        <dbReference type="ARBA" id="ARBA00022448"/>
    </source>
</evidence>
<evidence type="ECO:0000256" key="4">
    <source>
        <dbReference type="ARBA" id="ARBA00022475"/>
    </source>
</evidence>
<dbReference type="EMBL" id="CP051128">
    <property type="protein sequence ID" value="QIZ10928.1"/>
    <property type="molecule type" value="Genomic_DNA"/>
</dbReference>
<dbReference type="SUPFAM" id="SSF52540">
    <property type="entry name" value="P-loop containing nucleoside triphosphate hydrolases"/>
    <property type="match status" value="1"/>
</dbReference>
<evidence type="ECO:0000313" key="11">
    <source>
        <dbReference type="Proteomes" id="UP000501868"/>
    </source>
</evidence>
<dbReference type="GO" id="GO:0043190">
    <property type="term" value="C:ATP-binding cassette (ABC) transporter complex"/>
    <property type="evidence" value="ECO:0007669"/>
    <property type="project" value="TreeGrafter"/>
</dbReference>
<dbReference type="InterPro" id="IPR015856">
    <property type="entry name" value="ABC_transpr_CbiO/EcfA_su"/>
</dbReference>
<dbReference type="PANTHER" id="PTHR43553">
    <property type="entry name" value="HEAVY METAL TRANSPORTER"/>
    <property type="match status" value="1"/>
</dbReference>
<sequence length="269" mass="30435">MVLKLENVSLLREGNWIIQDINWKINRGENWVLFGLNGSGKTAILNLLNAYYFPTKGKVTVLGMEFGKTYLSEKLRKQIGFVSSSLQEKFHPGDNAFEVVLSGAFASIGLYETPTDEMRKKAVELLETLGCIRYANRNYEKLSQGEKQRVLIARALMADPALLILDEPTNGLDFIAREQLLESIEKIAENPGAPTLIYVTHHIEEILPVFTKTLLLKEGQVFADGKTSELISSQKLTAFFNLPVQVEWKNNRPMLSRLQVDEKDKLKAY</sequence>
<dbReference type="PROSITE" id="PS00211">
    <property type="entry name" value="ABC_TRANSPORTER_1"/>
    <property type="match status" value="1"/>
</dbReference>
<evidence type="ECO:0000256" key="7">
    <source>
        <dbReference type="ARBA" id="ARBA00022967"/>
    </source>
</evidence>
<dbReference type="InterPro" id="IPR050095">
    <property type="entry name" value="ECF_ABC_transporter_ATP-bd"/>
</dbReference>
<accession>A0A6H1PBL3</accession>
<dbReference type="Gene3D" id="3.40.50.300">
    <property type="entry name" value="P-loop containing nucleotide triphosphate hydrolases"/>
    <property type="match status" value="1"/>
</dbReference>
<dbReference type="SMART" id="SM00382">
    <property type="entry name" value="AAA"/>
    <property type="match status" value="1"/>
</dbReference>
<dbReference type="AlphaFoldDB" id="A0A6H1PBL3"/>
<dbReference type="GO" id="GO:0016887">
    <property type="term" value="F:ATP hydrolysis activity"/>
    <property type="evidence" value="ECO:0007669"/>
    <property type="project" value="InterPro"/>
</dbReference>
<name>A0A6H1PBL3_PRIMG</name>
<dbReference type="InterPro" id="IPR017871">
    <property type="entry name" value="ABC_transporter-like_CS"/>
</dbReference>
<dbReference type="GO" id="GO:0005524">
    <property type="term" value="F:ATP binding"/>
    <property type="evidence" value="ECO:0007669"/>
    <property type="project" value="UniProtKB-KW"/>
</dbReference>
<keyword evidence="5" id="KW-0547">Nucleotide-binding</keyword>
<protein>
    <submittedName>
        <fullName evidence="10">ABC transporter ATP-binding protein</fullName>
    </submittedName>
</protein>
<reference evidence="10 11" key="1">
    <citation type="submission" date="2020-04" db="EMBL/GenBank/DDBJ databases">
        <title>Genome-Wide Identification of 5-Methylcytosine Sites in Bacterial Genomes By High-Throughput Sequencing of MspJI Restriction Fragments.</title>
        <authorList>
            <person name="Wu V."/>
        </authorList>
    </citation>
    <scope>NUCLEOTIDE SEQUENCE [LARGE SCALE GENOMIC DNA]</scope>
    <source>
        <strain evidence="10 11">S2</strain>
    </source>
</reference>
<organism evidence="10 11">
    <name type="scientific">Priestia megaterium</name>
    <name type="common">Bacillus megaterium</name>
    <dbReference type="NCBI Taxonomy" id="1404"/>
    <lineage>
        <taxon>Bacteria</taxon>
        <taxon>Bacillati</taxon>
        <taxon>Bacillota</taxon>
        <taxon>Bacilli</taxon>
        <taxon>Bacillales</taxon>
        <taxon>Bacillaceae</taxon>
        <taxon>Priestia</taxon>
    </lineage>
</organism>